<dbReference type="AlphaFoldDB" id="A0A917YXU9"/>
<reference evidence="2" key="1">
    <citation type="journal article" date="2014" name="Int. J. Syst. Evol. Microbiol.">
        <title>Complete genome sequence of Corynebacterium casei LMG S-19264T (=DSM 44701T), isolated from a smear-ripened cheese.</title>
        <authorList>
            <consortium name="US DOE Joint Genome Institute (JGI-PGF)"/>
            <person name="Walter F."/>
            <person name="Albersmeier A."/>
            <person name="Kalinowski J."/>
            <person name="Ruckert C."/>
        </authorList>
    </citation>
    <scope>NUCLEOTIDE SEQUENCE</scope>
    <source>
        <strain evidence="2">CGMCC 1.7086</strain>
    </source>
</reference>
<protein>
    <submittedName>
        <fullName evidence="2">Uncharacterized protein</fullName>
    </submittedName>
</protein>
<sequence length="139" mass="15612">MQRPGWKILFVVILISSVSSIYQAFDTPEELKPSHPAYVSVLILIFEVLTLLSAFCCAFQKVVIDSILFWKSVLAGFVLVNVVVLYIEFSAPGGYKASELAIMVPLSLLFLLLYSLPTYFYYSHDLRKHADGDGEAEVR</sequence>
<dbReference type="RefSeq" id="WP_188692165.1">
    <property type="nucleotide sequence ID" value="NZ_BMLS01000002.1"/>
</dbReference>
<name>A0A917YXU9_9ALTE</name>
<reference evidence="2" key="2">
    <citation type="submission" date="2020-09" db="EMBL/GenBank/DDBJ databases">
        <authorList>
            <person name="Sun Q."/>
            <person name="Zhou Y."/>
        </authorList>
    </citation>
    <scope>NUCLEOTIDE SEQUENCE</scope>
    <source>
        <strain evidence="2">CGMCC 1.7086</strain>
    </source>
</reference>
<feature type="transmembrane region" description="Helical" evidence="1">
    <location>
        <begin position="7"/>
        <end position="25"/>
    </location>
</feature>
<keyword evidence="1" id="KW-0472">Membrane</keyword>
<keyword evidence="3" id="KW-1185">Reference proteome</keyword>
<comment type="caution">
    <text evidence="2">The sequence shown here is derived from an EMBL/GenBank/DDBJ whole genome shotgun (WGS) entry which is preliminary data.</text>
</comment>
<evidence type="ECO:0000313" key="2">
    <source>
        <dbReference type="EMBL" id="GGO67280.1"/>
    </source>
</evidence>
<gene>
    <name evidence="2" type="ORF">GCM10010982_13360</name>
</gene>
<organism evidence="2 3">
    <name type="scientific">Bowmanella pacifica</name>
    <dbReference type="NCBI Taxonomy" id="502051"/>
    <lineage>
        <taxon>Bacteria</taxon>
        <taxon>Pseudomonadati</taxon>
        <taxon>Pseudomonadota</taxon>
        <taxon>Gammaproteobacteria</taxon>
        <taxon>Alteromonadales</taxon>
        <taxon>Alteromonadaceae</taxon>
        <taxon>Bowmanella</taxon>
    </lineage>
</organism>
<feature type="transmembrane region" description="Helical" evidence="1">
    <location>
        <begin position="101"/>
        <end position="122"/>
    </location>
</feature>
<keyword evidence="1" id="KW-0812">Transmembrane</keyword>
<keyword evidence="1" id="KW-1133">Transmembrane helix</keyword>
<dbReference type="Proteomes" id="UP000606935">
    <property type="component" value="Unassembled WGS sequence"/>
</dbReference>
<evidence type="ECO:0000256" key="1">
    <source>
        <dbReference type="SAM" id="Phobius"/>
    </source>
</evidence>
<accession>A0A917YXU9</accession>
<proteinExistence type="predicted"/>
<feature type="transmembrane region" description="Helical" evidence="1">
    <location>
        <begin position="68"/>
        <end position="89"/>
    </location>
</feature>
<evidence type="ECO:0000313" key="3">
    <source>
        <dbReference type="Proteomes" id="UP000606935"/>
    </source>
</evidence>
<feature type="transmembrane region" description="Helical" evidence="1">
    <location>
        <begin position="37"/>
        <end position="56"/>
    </location>
</feature>
<dbReference type="EMBL" id="BMLS01000002">
    <property type="protein sequence ID" value="GGO67280.1"/>
    <property type="molecule type" value="Genomic_DNA"/>
</dbReference>